<evidence type="ECO:0000259" key="2">
    <source>
        <dbReference type="Pfam" id="PF18050"/>
    </source>
</evidence>
<dbReference type="SUPFAM" id="SSF50891">
    <property type="entry name" value="Cyclophilin-like"/>
    <property type="match status" value="1"/>
</dbReference>
<dbReference type="Proteomes" id="UP000004322">
    <property type="component" value="Unassembled WGS sequence"/>
</dbReference>
<proteinExistence type="predicted"/>
<comment type="caution">
    <text evidence="3">The sequence shown here is derived from an EMBL/GenBank/DDBJ whole genome shotgun (WGS) entry which is preliminary data.</text>
</comment>
<dbReference type="AlphaFoldDB" id="G5JNW9"/>
<dbReference type="EMBL" id="AEUV02000002">
    <property type="protein sequence ID" value="EHI74685.1"/>
    <property type="molecule type" value="Genomic_DNA"/>
</dbReference>
<feature type="domain" description="Cyclophilin-like" evidence="2">
    <location>
        <begin position="54"/>
        <end position="162"/>
    </location>
</feature>
<evidence type="ECO:0000313" key="4">
    <source>
        <dbReference type="Proteomes" id="UP000004322"/>
    </source>
</evidence>
<dbReference type="InterPro" id="IPR029000">
    <property type="entry name" value="Cyclophilin-like_dom_sf"/>
</dbReference>
<evidence type="ECO:0000256" key="1">
    <source>
        <dbReference type="SAM" id="SignalP"/>
    </source>
</evidence>
<protein>
    <submittedName>
        <fullName evidence="3">Lipoprotein</fullName>
    </submittedName>
</protein>
<accession>G5JNW9</accession>
<dbReference type="STRING" id="873449.STRCR_1500"/>
<sequence length="166" mass="18495">MIKRLFILGLIFLAAVSLCACQQPKKAGPESRRYQSRMAKEEKRDKMTNHITLKLKNQTISLELEDNQATRTLVDKLSQGDIKISLSDYGGFEKVGDLPFSLPTSDTQQTAKASDVMLYQGDKLVIFYGSNSWSYTKLGHISGYSGKELQQILGQGKVTLSLSLKD</sequence>
<dbReference type="Pfam" id="PF18050">
    <property type="entry name" value="Cyclophil_like2"/>
    <property type="match status" value="1"/>
</dbReference>
<keyword evidence="1" id="KW-0732">Signal</keyword>
<feature type="signal peptide" evidence="1">
    <location>
        <begin position="1"/>
        <end position="20"/>
    </location>
</feature>
<reference evidence="3" key="1">
    <citation type="submission" date="2011-07" db="EMBL/GenBank/DDBJ databases">
        <authorList>
            <person name="Stanhope M.J."/>
            <person name="Durkin A.S."/>
            <person name="Hostetler J."/>
            <person name="Kim M."/>
            <person name="Radune D."/>
            <person name="Singh I."/>
            <person name="Town C.D."/>
        </authorList>
    </citation>
    <scope>NUCLEOTIDE SEQUENCE [LARGE SCALE GENOMIC DNA]</scope>
    <source>
        <strain evidence="3">HS-6</strain>
    </source>
</reference>
<gene>
    <name evidence="3" type="ORF">STRCR_1500</name>
</gene>
<dbReference type="Gene3D" id="2.40.100.20">
    <property type="match status" value="1"/>
</dbReference>
<dbReference type="eggNOG" id="COG4925">
    <property type="taxonomic scope" value="Bacteria"/>
</dbReference>
<feature type="chain" id="PRO_5039162477" evidence="1">
    <location>
        <begin position="21"/>
        <end position="166"/>
    </location>
</feature>
<organism evidence="3 4">
    <name type="scientific">Streptococcus criceti HS-6</name>
    <dbReference type="NCBI Taxonomy" id="873449"/>
    <lineage>
        <taxon>Bacteria</taxon>
        <taxon>Bacillati</taxon>
        <taxon>Bacillota</taxon>
        <taxon>Bacilli</taxon>
        <taxon>Lactobacillales</taxon>
        <taxon>Streptococcaceae</taxon>
        <taxon>Streptococcus</taxon>
    </lineage>
</organism>
<evidence type="ECO:0000313" key="3">
    <source>
        <dbReference type="EMBL" id="EHI74685.1"/>
    </source>
</evidence>
<keyword evidence="3" id="KW-0449">Lipoprotein</keyword>
<dbReference type="PROSITE" id="PS51257">
    <property type="entry name" value="PROKAR_LIPOPROTEIN"/>
    <property type="match status" value="1"/>
</dbReference>
<dbReference type="InterPro" id="IPR041183">
    <property type="entry name" value="Cyclophilin-like"/>
</dbReference>
<keyword evidence="4" id="KW-1185">Reference proteome</keyword>
<name>G5JNW9_STRCG</name>